<dbReference type="PANTHER" id="PTHR10804:SF11">
    <property type="entry name" value="PROLIFERATION-ASSOCIATED PROTEIN 2G4"/>
    <property type="match status" value="1"/>
</dbReference>
<dbReference type="InterPro" id="IPR036005">
    <property type="entry name" value="Creatinase/aminopeptidase-like"/>
</dbReference>
<evidence type="ECO:0000256" key="2">
    <source>
        <dbReference type="SAM" id="MobiDB-lite"/>
    </source>
</evidence>
<dbReference type="AlphaFoldDB" id="A0A1E3K792"/>
<feature type="compositionally biased region" description="Basic and acidic residues" evidence="2">
    <location>
        <begin position="7"/>
        <end position="20"/>
    </location>
</feature>
<keyword evidence="4" id="KW-0238">DNA-binding</keyword>
<dbReference type="InterPro" id="IPR000994">
    <property type="entry name" value="Pept_M24"/>
</dbReference>
<accession>A0A1E3K792</accession>
<evidence type="ECO:0000256" key="1">
    <source>
        <dbReference type="ARBA" id="ARBA00007319"/>
    </source>
</evidence>
<dbReference type="Pfam" id="PF00557">
    <property type="entry name" value="Peptidase_M24"/>
    <property type="match status" value="1"/>
</dbReference>
<dbReference type="InterPro" id="IPR036388">
    <property type="entry name" value="WH-like_DNA-bd_sf"/>
</dbReference>
<dbReference type="PANTHER" id="PTHR10804">
    <property type="entry name" value="PROTEASE FAMILY M24 METHIONYL AMINOPEPTIDASE, AMINOPEPTIDASE P"/>
    <property type="match status" value="1"/>
</dbReference>
<dbReference type="FunFam" id="1.10.10.10:FF:000029">
    <property type="entry name" value="Proliferation-associated 2G4, a"/>
    <property type="match status" value="1"/>
</dbReference>
<feature type="domain" description="Peptidase M24" evidence="3">
    <location>
        <begin position="33"/>
        <end position="192"/>
    </location>
</feature>
<evidence type="ECO:0000259" key="3">
    <source>
        <dbReference type="Pfam" id="PF00557"/>
    </source>
</evidence>
<dbReference type="InterPro" id="IPR047113">
    <property type="entry name" value="PA2G4/ARX1"/>
</dbReference>
<dbReference type="SUPFAM" id="SSF46785">
    <property type="entry name" value="Winged helix' DNA-binding domain"/>
    <property type="match status" value="1"/>
</dbReference>
<evidence type="ECO:0000313" key="4">
    <source>
        <dbReference type="EMBL" id="ODO09054.1"/>
    </source>
</evidence>
<dbReference type="GO" id="GO:0003677">
    <property type="term" value="F:DNA binding"/>
    <property type="evidence" value="ECO:0007669"/>
    <property type="project" value="UniProtKB-KW"/>
</dbReference>
<gene>
    <name evidence="4" type="ORF">I350_02653</name>
</gene>
<proteinExistence type="inferred from homology"/>
<name>A0A1E3K792_9TREE</name>
<dbReference type="EMBL" id="MEKH01000004">
    <property type="protein sequence ID" value="ODO09054.1"/>
    <property type="molecule type" value="Genomic_DNA"/>
</dbReference>
<dbReference type="SUPFAM" id="SSF55920">
    <property type="entry name" value="Creatinase/aminopeptidase"/>
    <property type="match status" value="1"/>
</dbReference>
<dbReference type="OrthoDB" id="5876363at2759"/>
<feature type="region of interest" description="Disordered" evidence="2">
    <location>
        <begin position="1"/>
        <end position="24"/>
    </location>
</feature>
<sequence length="399" mass="43097">MSAPQVDLKKPEVPKEEAAQQEKGLSNDALTKYTTAGQALTDVIKKFIPLVAPGKKVLDLCIEGDKLVADTVAPLWNKPKNGVKVVKGSAFPTSISVNNTVSHVSPLPSDPEIVLKDGDVVKIMLGVHLDGYPVTHAETIHLSSKTDGLAADAIKAAYEAAQAAMRTVKVGGKNWDVTEVVEKVAKSYDCVGVEGMLSCQHEKDVTDGKKRVLLNPSPELRRDHETVTFEEGEVYGIDVLVVTGTNGKASCYTLIIAESARTSIYKRSDINYQLKMKTSRTVFSEITKKAGPFPFSLRALDDEKRARMAVQEAVTHGLLKPYDITQTAAGTIVAEFFFTIALLPAGPILLSPTPVWYSADKVSSSKSIEDQELKDLIARPLRAPKKKKKAAAAAAETKA</sequence>
<comment type="caution">
    <text evidence="4">The sequence shown here is derived from an EMBL/GenBank/DDBJ whole genome shotgun (WGS) entry which is preliminary data.</text>
</comment>
<dbReference type="Gene3D" id="3.90.230.10">
    <property type="entry name" value="Creatinase/methionine aminopeptidase superfamily"/>
    <property type="match status" value="1"/>
</dbReference>
<dbReference type="Proteomes" id="UP000095149">
    <property type="component" value="Unassembled WGS sequence"/>
</dbReference>
<protein>
    <submittedName>
        <fullName evidence="4">DNA-binding protein, 42 kDa</fullName>
    </submittedName>
</protein>
<reference evidence="4 5" key="1">
    <citation type="submission" date="2016-06" db="EMBL/GenBank/DDBJ databases">
        <title>Evolution of pathogenesis and genome organization in the Tremellales.</title>
        <authorList>
            <person name="Cuomo C."/>
            <person name="Litvintseva A."/>
            <person name="Heitman J."/>
            <person name="Chen Y."/>
            <person name="Sun S."/>
            <person name="Springer D."/>
            <person name="Dromer F."/>
            <person name="Young S."/>
            <person name="Zeng Q."/>
            <person name="Chapman S."/>
            <person name="Gujja S."/>
            <person name="Saif S."/>
            <person name="Birren B."/>
        </authorList>
    </citation>
    <scope>NUCLEOTIDE SEQUENCE [LARGE SCALE GENOMIC DNA]</scope>
    <source>
        <strain evidence="4 5">CBS 6273</strain>
    </source>
</reference>
<dbReference type="InterPro" id="IPR036390">
    <property type="entry name" value="WH_DNA-bd_sf"/>
</dbReference>
<evidence type="ECO:0000313" key="5">
    <source>
        <dbReference type="Proteomes" id="UP000095149"/>
    </source>
</evidence>
<dbReference type="Gene3D" id="1.10.10.10">
    <property type="entry name" value="Winged helix-like DNA-binding domain superfamily/Winged helix DNA-binding domain"/>
    <property type="match status" value="1"/>
</dbReference>
<comment type="similarity">
    <text evidence="1">Belongs to the peptidase M24 family.</text>
</comment>
<organism evidence="4 5">
    <name type="scientific">Cryptococcus amylolentus CBS 6273</name>
    <dbReference type="NCBI Taxonomy" id="1296118"/>
    <lineage>
        <taxon>Eukaryota</taxon>
        <taxon>Fungi</taxon>
        <taxon>Dikarya</taxon>
        <taxon>Basidiomycota</taxon>
        <taxon>Agaricomycotina</taxon>
        <taxon>Tremellomycetes</taxon>
        <taxon>Tremellales</taxon>
        <taxon>Cryptococcaceae</taxon>
        <taxon>Cryptococcus</taxon>
    </lineage>
</organism>